<feature type="domain" description="DUF2423" evidence="2">
    <location>
        <begin position="1"/>
        <end position="47"/>
    </location>
</feature>
<reference evidence="4" key="1">
    <citation type="submission" date="2016-04" db="EMBL/GenBank/DDBJ databases">
        <title>Comparative genomics of biotechnologically important yeasts.</title>
        <authorList>
            <consortium name="DOE Joint Genome Institute"/>
            <person name="Riley R."/>
            <person name="Haridas S."/>
            <person name="Wolfe K.H."/>
            <person name="Lopes M.R."/>
            <person name="Hittinger C.T."/>
            <person name="Goker M."/>
            <person name="Salamov A."/>
            <person name="Wisecaver J."/>
            <person name="Long T.M."/>
            <person name="Aerts A.L."/>
            <person name="Barry K."/>
            <person name="Choi C."/>
            <person name="Clum A."/>
            <person name="Coughlan A.Y."/>
            <person name="Deshpande S."/>
            <person name="Douglass A.P."/>
            <person name="Hanson S.J."/>
            <person name="Klenk H.-P."/>
            <person name="Labutti K."/>
            <person name="Lapidus A."/>
            <person name="Lindquist E."/>
            <person name="Lipzen A."/>
            <person name="Meier-Kolthoff J.P."/>
            <person name="Ohm R.A."/>
            <person name="Otillar R.P."/>
            <person name="Pangilinan J."/>
            <person name="Peng Y."/>
            <person name="Rokas A."/>
            <person name="Rosa C.A."/>
            <person name="Scheuner C."/>
            <person name="Sibirny A.A."/>
            <person name="Slot J.C."/>
            <person name="Stielow J.B."/>
            <person name="Sun H."/>
            <person name="Kurtzman C.P."/>
            <person name="Blackwell M."/>
            <person name="Grigoriev I.V."/>
            <person name="Jeffries T.W."/>
        </authorList>
    </citation>
    <scope>NUCLEOTIDE SEQUENCE [LARGE SCALE GENOMIC DNA]</scope>
    <source>
        <strain evidence="4">NRRL YB-2248</strain>
    </source>
</reference>
<dbReference type="OrthoDB" id="4087970at2759"/>
<dbReference type="EMBL" id="KV453854">
    <property type="protein sequence ID" value="ODV84901.1"/>
    <property type="molecule type" value="Genomic_DNA"/>
</dbReference>
<evidence type="ECO:0000256" key="1">
    <source>
        <dbReference type="SAM" id="MobiDB-lite"/>
    </source>
</evidence>
<dbReference type="PANTHER" id="PTHR28219:SF1">
    <property type="entry name" value="UPF0642 PROTEIN YBL028C"/>
    <property type="match status" value="1"/>
</dbReference>
<organism evidence="3 4">
    <name type="scientific">[Candida] arabinofermentans NRRL YB-2248</name>
    <dbReference type="NCBI Taxonomy" id="983967"/>
    <lineage>
        <taxon>Eukaryota</taxon>
        <taxon>Fungi</taxon>
        <taxon>Dikarya</taxon>
        <taxon>Ascomycota</taxon>
        <taxon>Saccharomycotina</taxon>
        <taxon>Pichiomycetes</taxon>
        <taxon>Pichiales</taxon>
        <taxon>Pichiaceae</taxon>
        <taxon>Ogataea</taxon>
        <taxon>Ogataea/Candida clade</taxon>
    </lineage>
</organism>
<evidence type="ECO:0000313" key="4">
    <source>
        <dbReference type="Proteomes" id="UP000094801"/>
    </source>
</evidence>
<dbReference type="GO" id="GO:0030687">
    <property type="term" value="C:preribosome, large subunit precursor"/>
    <property type="evidence" value="ECO:0007669"/>
    <property type="project" value="TreeGrafter"/>
</dbReference>
<dbReference type="Pfam" id="PF10338">
    <property type="entry name" value="YBL028C_N"/>
    <property type="match status" value="1"/>
</dbReference>
<evidence type="ECO:0000313" key="3">
    <source>
        <dbReference type="EMBL" id="ODV84901.1"/>
    </source>
</evidence>
<feature type="compositionally biased region" description="Basic residues" evidence="1">
    <location>
        <begin position="86"/>
        <end position="109"/>
    </location>
</feature>
<feature type="region of interest" description="Disordered" evidence="1">
    <location>
        <begin position="67"/>
        <end position="109"/>
    </location>
</feature>
<proteinExistence type="predicted"/>
<dbReference type="InterPro" id="IPR019434">
    <property type="entry name" value="DUF2423"/>
</dbReference>
<dbReference type="PANTHER" id="PTHR28219">
    <property type="entry name" value="UPF0642 PROTEIN YBL028C"/>
    <property type="match status" value="1"/>
</dbReference>
<dbReference type="STRING" id="983967.A0A1E4SZL5"/>
<accession>A0A1E4SZL5</accession>
<dbReference type="Proteomes" id="UP000094801">
    <property type="component" value="Unassembled WGS sequence"/>
</dbReference>
<feature type="compositionally biased region" description="Basic and acidic residues" evidence="1">
    <location>
        <begin position="67"/>
        <end position="76"/>
    </location>
</feature>
<sequence length="109" mass="12162">MAHSARSKSKLKAKAAKISGKNSDYLKLNEARRNRLADKLKENLIKQKQAKGELATDVDGDAVDVAAEDKMDDDSASKVSTAGWRSSRHNQYKKNHATKKSKKNKTMKF</sequence>
<gene>
    <name evidence="3" type="ORF">CANARDRAFT_28643</name>
</gene>
<protein>
    <recommendedName>
        <fullName evidence="2">DUF2423 domain-containing protein</fullName>
    </recommendedName>
</protein>
<dbReference type="AlphaFoldDB" id="A0A1E4SZL5"/>
<evidence type="ECO:0000259" key="2">
    <source>
        <dbReference type="Pfam" id="PF10338"/>
    </source>
</evidence>
<name>A0A1E4SZL5_9ASCO</name>
<keyword evidence="4" id="KW-1185">Reference proteome</keyword>